<accession>A0A6B1D9R1</accession>
<dbReference type="AlphaFoldDB" id="A0A6B1D9R1"/>
<organism evidence="2">
    <name type="scientific">Caldilineaceae bacterium SB0661_bin_32</name>
    <dbReference type="NCBI Taxonomy" id="2605255"/>
    <lineage>
        <taxon>Bacteria</taxon>
        <taxon>Bacillati</taxon>
        <taxon>Chloroflexota</taxon>
        <taxon>Caldilineae</taxon>
        <taxon>Caldilineales</taxon>
        <taxon>Caldilineaceae</taxon>
    </lineage>
</organism>
<dbReference type="InterPro" id="IPR032710">
    <property type="entry name" value="NTF2-like_dom_sf"/>
</dbReference>
<feature type="domain" description="SnoaL-like" evidence="1">
    <location>
        <begin position="7"/>
        <end position="80"/>
    </location>
</feature>
<dbReference type="Gene3D" id="3.10.450.50">
    <property type="match status" value="1"/>
</dbReference>
<dbReference type="InterPro" id="IPR037401">
    <property type="entry name" value="SnoaL-like"/>
</dbReference>
<name>A0A6B1D9R1_9CHLR</name>
<dbReference type="EMBL" id="VXMH01000069">
    <property type="protein sequence ID" value="MYC95837.1"/>
    <property type="molecule type" value="Genomic_DNA"/>
</dbReference>
<comment type="caution">
    <text evidence="2">The sequence shown here is derived from an EMBL/GenBank/DDBJ whole genome shotgun (WGS) entry which is preliminary data.</text>
</comment>
<reference evidence="2" key="1">
    <citation type="submission" date="2019-09" db="EMBL/GenBank/DDBJ databases">
        <title>Characterisation of the sponge microbiome using genome-centric metagenomics.</title>
        <authorList>
            <person name="Engelberts J.P."/>
            <person name="Robbins S.J."/>
            <person name="De Goeij J.M."/>
            <person name="Aranda M."/>
            <person name="Bell S.C."/>
            <person name="Webster N.S."/>
        </authorList>
    </citation>
    <scope>NUCLEOTIDE SEQUENCE</scope>
    <source>
        <strain evidence="2">SB0661_bin_32</strain>
    </source>
</reference>
<evidence type="ECO:0000259" key="1">
    <source>
        <dbReference type="Pfam" id="PF12680"/>
    </source>
</evidence>
<evidence type="ECO:0000313" key="2">
    <source>
        <dbReference type="EMBL" id="MYC95837.1"/>
    </source>
</evidence>
<dbReference type="Pfam" id="PF12680">
    <property type="entry name" value="SnoaL_2"/>
    <property type="match status" value="1"/>
</dbReference>
<sequence length="88" mass="9436">MLRDLNIAFAQADVEAILSHFTDDIHWQIVGETDLRGKEAVRTALEAMKDTFTTELTIHAIIAHGPEGTVNGVITTGQGGQAQGLPLP</sequence>
<gene>
    <name evidence="2" type="ORF">F4X14_12815</name>
</gene>
<proteinExistence type="predicted"/>
<protein>
    <submittedName>
        <fullName evidence="2">Nuclear transport factor 2 family protein</fullName>
    </submittedName>
</protein>
<dbReference type="SUPFAM" id="SSF54427">
    <property type="entry name" value="NTF2-like"/>
    <property type="match status" value="1"/>
</dbReference>